<dbReference type="Gene3D" id="3.40.50.12170">
    <property type="entry name" value="Uncharacterised protein PF07075, DUF1343"/>
    <property type="match status" value="1"/>
</dbReference>
<dbReference type="InterPro" id="IPR048503">
    <property type="entry name" value="NamZ_C"/>
</dbReference>
<dbReference type="Gene3D" id="3.90.1150.140">
    <property type="match status" value="1"/>
</dbReference>
<dbReference type="STRING" id="320497.A0U93_09165"/>
<protein>
    <recommendedName>
        <fullName evidence="5">DUF1343 domain-containing protein</fullName>
    </recommendedName>
</protein>
<keyword evidence="4" id="KW-1185">Reference proteome</keyword>
<evidence type="ECO:0000259" key="1">
    <source>
        <dbReference type="Pfam" id="PF07075"/>
    </source>
</evidence>
<proteinExistence type="predicted"/>
<dbReference type="Proteomes" id="UP000188604">
    <property type="component" value="Chromosome"/>
</dbReference>
<sequence length="409" mass="43734">MAGSSATGLATLLPGAAEAAQKGVLTGFDLARRQGFPMLRHGPFGLIANPTSVDATGVHIADILHETAGVPLAAMFGPEHGFRGSAQAGKSEARSRDARTGLPVFDIYAKSGDALTAIFRAAGIGCVVFDIQDVGVRFYTYISTLFDSLVACARLGYEMIVLDRPNPITGLDCAGPVMQPGYESFIGRAAIPIRHGMTVGELARLFNAAFVPALAGRPARLRVVGMQGWSRDMWYDRTGLIWVPPSPNMPSLETAIVYPGTCLFEGTTLSVGRGTTMPFAYLGGPEVDGAAWVAALRRRALPGCVFRETYFTPGFSRHAGETIMGLELIVTDRQAFAPIPTALTMLSDALRLAGKPFWSDGGRTFDLLAGDGDTRAMLERGVAPERIVAGWQPALDRFRARRSGYLLYS</sequence>
<dbReference type="GO" id="GO:0033922">
    <property type="term" value="F:peptidoglycan beta-N-acetylmuramidase activity"/>
    <property type="evidence" value="ECO:0007669"/>
    <property type="project" value="InterPro"/>
</dbReference>
<evidence type="ECO:0000313" key="4">
    <source>
        <dbReference type="Proteomes" id="UP000188604"/>
    </source>
</evidence>
<name>A0A1U9KUM4_9PROT</name>
<dbReference type="KEGG" id="nch:A0U93_09165"/>
<dbReference type="Pfam" id="PF07075">
    <property type="entry name" value="NamZ_N"/>
    <property type="match status" value="1"/>
</dbReference>
<dbReference type="PIRSF" id="PIRSF016719">
    <property type="entry name" value="UCP016719"/>
    <property type="match status" value="1"/>
</dbReference>
<evidence type="ECO:0008006" key="5">
    <source>
        <dbReference type="Google" id="ProtNLM"/>
    </source>
</evidence>
<dbReference type="Pfam" id="PF20732">
    <property type="entry name" value="NamZ_C"/>
    <property type="match status" value="1"/>
</dbReference>
<dbReference type="InterPro" id="IPR048502">
    <property type="entry name" value="NamZ_N"/>
</dbReference>
<organism evidence="3 4">
    <name type="scientific">Neoasaia chiangmaiensis</name>
    <dbReference type="NCBI Taxonomy" id="320497"/>
    <lineage>
        <taxon>Bacteria</taxon>
        <taxon>Pseudomonadati</taxon>
        <taxon>Pseudomonadota</taxon>
        <taxon>Alphaproteobacteria</taxon>
        <taxon>Acetobacterales</taxon>
        <taxon>Acetobacteraceae</taxon>
        <taxon>Neoasaia</taxon>
    </lineage>
</organism>
<gene>
    <name evidence="3" type="ORF">A0U93_09165</name>
</gene>
<dbReference type="PANTHER" id="PTHR42915:SF1">
    <property type="entry name" value="PEPTIDOGLYCAN BETA-N-ACETYLMURAMIDASE NAMZ"/>
    <property type="match status" value="1"/>
</dbReference>
<dbReference type="EMBL" id="CP014691">
    <property type="protein sequence ID" value="AQS89417.1"/>
    <property type="molecule type" value="Genomic_DNA"/>
</dbReference>
<feature type="domain" description="Peptidoglycan beta-N-acetylmuramidase NamZ N-terminal" evidence="1">
    <location>
        <begin position="45"/>
        <end position="252"/>
    </location>
</feature>
<dbReference type="AlphaFoldDB" id="A0A1U9KUM4"/>
<feature type="domain" description="Peptidoglycan beta-N-acetylmuramidase NamZ C-terminal" evidence="2">
    <location>
        <begin position="256"/>
        <end position="408"/>
    </location>
</feature>
<evidence type="ECO:0000259" key="2">
    <source>
        <dbReference type="Pfam" id="PF20732"/>
    </source>
</evidence>
<dbReference type="InterPro" id="IPR008302">
    <property type="entry name" value="NamZ"/>
</dbReference>
<accession>A0A1U9KUM4</accession>
<dbReference type="PANTHER" id="PTHR42915">
    <property type="entry name" value="HYPOTHETICAL 460 KDA PROTEIN IN FEUA-SIGW INTERGENIC REGION [PRECURSOR]"/>
    <property type="match status" value="1"/>
</dbReference>
<evidence type="ECO:0000313" key="3">
    <source>
        <dbReference type="EMBL" id="AQS89417.1"/>
    </source>
</evidence>
<reference evidence="3 4" key="1">
    <citation type="submission" date="2016-03" db="EMBL/GenBank/DDBJ databases">
        <title>Acetic acid bacteria sequencing.</title>
        <authorList>
            <person name="Brandt J."/>
            <person name="Jakob F."/>
            <person name="Vogel R.F."/>
        </authorList>
    </citation>
    <scope>NUCLEOTIDE SEQUENCE [LARGE SCALE GENOMIC DNA]</scope>
    <source>
        <strain evidence="3 4">NBRC 101099</strain>
    </source>
</reference>